<protein>
    <recommendedName>
        <fullName evidence="2">Sfi1 spindle body domain-containing protein</fullName>
    </recommendedName>
</protein>
<organism evidence="3 4">
    <name type="scientific">Colletotrichum sojae</name>
    <dbReference type="NCBI Taxonomy" id="2175907"/>
    <lineage>
        <taxon>Eukaryota</taxon>
        <taxon>Fungi</taxon>
        <taxon>Dikarya</taxon>
        <taxon>Ascomycota</taxon>
        <taxon>Pezizomycotina</taxon>
        <taxon>Sordariomycetes</taxon>
        <taxon>Hypocreomycetidae</taxon>
        <taxon>Glomerellales</taxon>
        <taxon>Glomerellaceae</taxon>
        <taxon>Colletotrichum</taxon>
        <taxon>Colletotrichum orchidearum species complex</taxon>
    </lineage>
</organism>
<keyword evidence="4" id="KW-1185">Reference proteome</keyword>
<comment type="caution">
    <text evidence="3">The sequence shown here is derived from an EMBL/GenBank/DDBJ whole genome shotgun (WGS) entry which is preliminary data.</text>
</comment>
<evidence type="ECO:0000313" key="4">
    <source>
        <dbReference type="Proteomes" id="UP000652219"/>
    </source>
</evidence>
<dbReference type="AlphaFoldDB" id="A0A8H6JYV6"/>
<evidence type="ECO:0000259" key="2">
    <source>
        <dbReference type="Pfam" id="PF08457"/>
    </source>
</evidence>
<dbReference type="InterPro" id="IPR013665">
    <property type="entry name" value="Sfi1_dom"/>
</dbReference>
<feature type="region of interest" description="Disordered" evidence="1">
    <location>
        <begin position="205"/>
        <end position="444"/>
    </location>
</feature>
<feature type="compositionally biased region" description="Basic and acidic residues" evidence="1">
    <location>
        <begin position="435"/>
        <end position="444"/>
    </location>
</feature>
<feature type="compositionally biased region" description="Low complexity" evidence="1">
    <location>
        <begin position="225"/>
        <end position="237"/>
    </location>
</feature>
<feature type="compositionally biased region" description="Low complexity" evidence="1">
    <location>
        <begin position="360"/>
        <end position="369"/>
    </location>
</feature>
<evidence type="ECO:0000313" key="3">
    <source>
        <dbReference type="EMBL" id="KAF6821228.1"/>
    </source>
</evidence>
<dbReference type="Pfam" id="PF08457">
    <property type="entry name" value="Sfi1"/>
    <property type="match status" value="2"/>
</dbReference>
<dbReference type="EMBL" id="WIGN01000002">
    <property type="protein sequence ID" value="KAF6821228.1"/>
    <property type="molecule type" value="Genomic_DNA"/>
</dbReference>
<proteinExistence type="predicted"/>
<name>A0A8H6JYV6_9PEZI</name>
<reference evidence="3 4" key="1">
    <citation type="journal article" date="2020" name="Phytopathology">
        <title>Genome Sequence Resources of Colletotrichum truncatum, C. plurivorum, C. musicola, and C. sojae: Four Species Pathogenic to Soybean (Glycine max).</title>
        <authorList>
            <person name="Rogerio F."/>
            <person name="Boufleur T.R."/>
            <person name="Ciampi-Guillardi M."/>
            <person name="Sukno S.A."/>
            <person name="Thon M.R."/>
            <person name="Massola Junior N.S."/>
            <person name="Baroncelli R."/>
        </authorList>
    </citation>
    <scope>NUCLEOTIDE SEQUENCE [LARGE SCALE GENOMIC DNA]</scope>
    <source>
        <strain evidence="3 4">LFN0009</strain>
    </source>
</reference>
<feature type="compositionally biased region" description="Basic and acidic residues" evidence="1">
    <location>
        <begin position="350"/>
        <end position="359"/>
    </location>
</feature>
<sequence>MPSLPHRPALAPRDGISSFASFQSSDSYYSNEEIAIIHDVVSAAQDNLSLLPEGERVATNALFQAYDTVLPAYGIDPEEDHHISRLVFRVGGERGDGSLLDKLHAVLSRMGIELEFDSRSEGSRLPSDEPEEPDHELTSQPSPPHPSAKYDSSTTEDEPPEHVSQSPGDRHIESLPTPYKPEQVLGTRQSPPWLTTAIFGQNHMFSEPRERLEPKPRSYSASTAGGSEQSPQSQQSGVDFNGQRGASDTTVQPVETAAHSAKNEKSASGLPVRSKPVRTVNWLLPTDNATQPMHNGVHPASVEFSAQPMATEKKSNGDVMGGRQAALSRGQHHSSLAAVQSGVDGEEYEEMRPMREEKQQTQPQHEPQEIPQPRPNPGSETKSQSESRPEYQPDERLEIPSLPVSQPDAKSGSQPLPPSKESAEEALGDEGQGEVPHDPEETPEARKHYEYLKNRATKASRYLQLLRGLSHWQTYAVEKLERTAVARRHILRMRHFDPWELVSADTKLKGRRIFISRLLTLWLRRADGDEMKEYDALANAQHVAVQRTLASWSMSCPSLASSYQPRLLAAYLRQWRLTCFNPQALQATVEDVSRRLAVSQVSEAWNQQALRHGRDAVSFRRVHAIHYSLNQWHLETSVEVFRAKMGVKLLRGSLSSWNAACRAPVSLSLGGARLPVRHTDARLGQTLTYPSRGTRSLIAISDRMLKTKVLENWHRQTSALAKTSKRSRRFAAHQGVQKVLDSWHTGVHHDLSVYRWAHRGYFYANVTSALKNWRSKATWRSHTRKSYAQCRQHVKATFTKGYLGRWRSLARTQGNIAWEANEHHNAIERDRITLLLDAWRDESSNDWGAHRLLTAAWLQEWQSLSKEHVAVQHRGKARWEDSQKLRYWSQWQSTLLQLKSREYIASDVRERNKKRLVRRLLLHWKGDRDLGRSQASNVMRTSLGSIRRGPGLATNRNSLQLSRAVHEPPGPSGLRASRLQELGPTAEEEDQDGIGPGADVDGLVVNTPTRWTGMASSVRLPSMTPFAPLPTPFERELRERYNNSMPSAPAGQLSRLSFTQAQRTSLADANVRRTLNETRPGELGSAA</sequence>
<feature type="compositionally biased region" description="Basic and acidic residues" evidence="1">
    <location>
        <begin position="206"/>
        <end position="216"/>
    </location>
</feature>
<accession>A0A8H6JYV6</accession>
<feature type="compositionally biased region" description="Basic and acidic residues" evidence="1">
    <location>
        <begin position="383"/>
        <end position="398"/>
    </location>
</feature>
<feature type="compositionally biased region" description="Polar residues" evidence="1">
    <location>
        <begin position="244"/>
        <end position="253"/>
    </location>
</feature>
<evidence type="ECO:0000256" key="1">
    <source>
        <dbReference type="SAM" id="MobiDB-lite"/>
    </source>
</evidence>
<feature type="domain" description="Sfi1 spindle body" evidence="2">
    <location>
        <begin position="701"/>
        <end position="924"/>
    </location>
</feature>
<feature type="region of interest" description="Disordered" evidence="1">
    <location>
        <begin position="982"/>
        <end position="1001"/>
    </location>
</feature>
<gene>
    <name evidence="3" type="ORF">CSOJ01_00234</name>
</gene>
<feature type="region of interest" description="Disordered" evidence="1">
    <location>
        <begin position="117"/>
        <end position="191"/>
    </location>
</feature>
<feature type="domain" description="Sfi1 spindle body" evidence="2">
    <location>
        <begin position="444"/>
        <end position="661"/>
    </location>
</feature>
<dbReference type="Proteomes" id="UP000652219">
    <property type="component" value="Unassembled WGS sequence"/>
</dbReference>